<name>A0ABP3LUI3_9BURK</name>
<proteinExistence type="predicted"/>
<protein>
    <submittedName>
        <fullName evidence="1">Uncharacterized protein</fullName>
    </submittedName>
</protein>
<comment type="caution">
    <text evidence="1">The sequence shown here is derived from an EMBL/GenBank/DDBJ whole genome shotgun (WGS) entry which is preliminary data.</text>
</comment>
<gene>
    <name evidence="1" type="ORF">GCM10009097_24030</name>
</gene>
<reference evidence="2" key="1">
    <citation type="journal article" date="2019" name="Int. J. Syst. Evol. Microbiol.">
        <title>The Global Catalogue of Microorganisms (GCM) 10K type strain sequencing project: providing services to taxonomists for standard genome sequencing and annotation.</title>
        <authorList>
            <consortium name="The Broad Institute Genomics Platform"/>
            <consortium name="The Broad Institute Genome Sequencing Center for Infectious Disease"/>
            <person name="Wu L."/>
            <person name="Ma J."/>
        </authorList>
    </citation>
    <scope>NUCLEOTIDE SEQUENCE [LARGE SCALE GENOMIC DNA]</scope>
    <source>
        <strain evidence="2">JCM 14330</strain>
    </source>
</reference>
<dbReference type="EMBL" id="BAAAEN010000007">
    <property type="protein sequence ID" value="GAA0506127.1"/>
    <property type="molecule type" value="Genomic_DNA"/>
</dbReference>
<dbReference type="RefSeq" id="WP_343927602.1">
    <property type="nucleotide sequence ID" value="NZ_BAAAEN010000007.1"/>
</dbReference>
<accession>A0ABP3LUI3</accession>
<dbReference type="Proteomes" id="UP001501706">
    <property type="component" value="Unassembled WGS sequence"/>
</dbReference>
<evidence type="ECO:0000313" key="2">
    <source>
        <dbReference type="Proteomes" id="UP001501706"/>
    </source>
</evidence>
<organism evidence="1 2">
    <name type="scientific">Pigmentiphaga daeguensis</name>
    <dbReference type="NCBI Taxonomy" id="414049"/>
    <lineage>
        <taxon>Bacteria</taxon>
        <taxon>Pseudomonadati</taxon>
        <taxon>Pseudomonadota</taxon>
        <taxon>Betaproteobacteria</taxon>
        <taxon>Burkholderiales</taxon>
        <taxon>Alcaligenaceae</taxon>
        <taxon>Pigmentiphaga</taxon>
    </lineage>
</organism>
<evidence type="ECO:0000313" key="1">
    <source>
        <dbReference type="EMBL" id="GAA0506127.1"/>
    </source>
</evidence>
<sequence>MSRTSLMDEWEASVQEAFPTAVPNTAVFTGAANIANLLTALSRRGCVHFFLPDRGGHDISGARVSPFDDDAIEWHTSHDSDDGFKLAVNVMRPTIASFRCPPGRLDLAHVILECGTMEAQRPANVHGGREELAQLPSGTYDSRQNFQADSMQGRGESFPLGTRYVTRYVQPARFALFAKASSYNKMPDPDAYDAIHTDSAKFDAVLQALLRLPPDHFA</sequence>
<keyword evidence="2" id="KW-1185">Reference proteome</keyword>